<gene>
    <name evidence="5" type="primary">LCT_0</name>
    <name evidence="5" type="ORF">g.125626</name>
</gene>
<evidence type="ECO:0000256" key="3">
    <source>
        <dbReference type="ARBA" id="ARBA00023295"/>
    </source>
</evidence>
<dbReference type="SUPFAM" id="SSF51445">
    <property type="entry name" value="(Trans)glycosidases"/>
    <property type="match status" value="1"/>
</dbReference>
<organism evidence="5">
    <name type="scientific">Schizaphis graminum</name>
    <name type="common">Green bug aphid</name>
    <dbReference type="NCBI Taxonomy" id="13262"/>
    <lineage>
        <taxon>Eukaryota</taxon>
        <taxon>Metazoa</taxon>
        <taxon>Ecdysozoa</taxon>
        <taxon>Arthropoda</taxon>
        <taxon>Hexapoda</taxon>
        <taxon>Insecta</taxon>
        <taxon>Pterygota</taxon>
        <taxon>Neoptera</taxon>
        <taxon>Paraneoptera</taxon>
        <taxon>Hemiptera</taxon>
        <taxon>Sternorrhyncha</taxon>
        <taxon>Aphidomorpha</taxon>
        <taxon>Aphidoidea</taxon>
        <taxon>Aphididae</taxon>
        <taxon>Aphidini</taxon>
        <taxon>Schizaphis</taxon>
    </lineage>
</organism>
<keyword evidence="3" id="KW-0326">Glycosidase</keyword>
<sequence>MTDDDYKKEKLLINKDLRVKISLNTNLQETLKGFTDVINWLKNNLNKPVLFVAENGIFDSPYKENDELKVEYHRGIWTELEKAIEDGAVIKGYCVWSFMDSLEWSKGYFDKWFGIYKVNFNDPNRTRSKKKSFAFFQHLFKFKALPTTPIKYN</sequence>
<evidence type="ECO:0000256" key="2">
    <source>
        <dbReference type="ARBA" id="ARBA00022801"/>
    </source>
</evidence>
<dbReference type="Gene3D" id="3.20.20.80">
    <property type="entry name" value="Glycosidases"/>
    <property type="match status" value="1"/>
</dbReference>
<evidence type="ECO:0000256" key="4">
    <source>
        <dbReference type="RuleBase" id="RU003690"/>
    </source>
</evidence>
<dbReference type="PANTHER" id="PTHR10353:SF36">
    <property type="entry name" value="LP05116P"/>
    <property type="match status" value="1"/>
</dbReference>
<dbReference type="PANTHER" id="PTHR10353">
    <property type="entry name" value="GLYCOSYL HYDROLASE"/>
    <property type="match status" value="1"/>
</dbReference>
<keyword evidence="2 5" id="KW-0378">Hydrolase</keyword>
<comment type="similarity">
    <text evidence="1 4">Belongs to the glycosyl hydrolase 1 family.</text>
</comment>
<name>A0A2S2NNV0_SCHGA</name>
<reference evidence="5" key="1">
    <citation type="submission" date="2018-04" db="EMBL/GenBank/DDBJ databases">
        <title>Transcriptome of Schizaphis graminum biotype I.</title>
        <authorList>
            <person name="Scully E.D."/>
            <person name="Geib S.M."/>
            <person name="Palmer N.A."/>
            <person name="Koch K."/>
            <person name="Bradshaw J."/>
            <person name="Heng-Moss T."/>
            <person name="Sarath G."/>
        </authorList>
    </citation>
    <scope>NUCLEOTIDE SEQUENCE</scope>
</reference>
<dbReference type="EMBL" id="GGMR01006215">
    <property type="protein sequence ID" value="MBY18834.1"/>
    <property type="molecule type" value="Transcribed_RNA"/>
</dbReference>
<dbReference type="InterPro" id="IPR001360">
    <property type="entry name" value="Glyco_hydro_1"/>
</dbReference>
<proteinExistence type="inferred from homology"/>
<protein>
    <submittedName>
        <fullName evidence="5">Lactase-phlorizin hydrolase</fullName>
    </submittedName>
</protein>
<dbReference type="PRINTS" id="PR00131">
    <property type="entry name" value="GLHYDRLASE1"/>
</dbReference>
<dbReference type="AlphaFoldDB" id="A0A2S2NNV0"/>
<evidence type="ECO:0000256" key="1">
    <source>
        <dbReference type="ARBA" id="ARBA00010838"/>
    </source>
</evidence>
<dbReference type="InterPro" id="IPR017853">
    <property type="entry name" value="GH"/>
</dbReference>
<dbReference type="Pfam" id="PF00232">
    <property type="entry name" value="Glyco_hydro_1"/>
    <property type="match status" value="1"/>
</dbReference>
<evidence type="ECO:0000313" key="5">
    <source>
        <dbReference type="EMBL" id="MBY18834.1"/>
    </source>
</evidence>
<dbReference type="GO" id="GO:0005975">
    <property type="term" value="P:carbohydrate metabolic process"/>
    <property type="evidence" value="ECO:0007669"/>
    <property type="project" value="InterPro"/>
</dbReference>
<accession>A0A2S2NNV0</accession>
<dbReference type="GO" id="GO:0008422">
    <property type="term" value="F:beta-glucosidase activity"/>
    <property type="evidence" value="ECO:0007669"/>
    <property type="project" value="TreeGrafter"/>
</dbReference>